<evidence type="ECO:0000259" key="5">
    <source>
        <dbReference type="PROSITE" id="PS50097"/>
    </source>
</evidence>
<accession>A0A6P6SBA8</accession>
<dbReference type="InterPro" id="IPR000210">
    <property type="entry name" value="BTB/POZ_dom"/>
</dbReference>
<feature type="domain" description="BTB" evidence="5">
    <location>
        <begin position="5"/>
        <end position="68"/>
    </location>
</feature>
<dbReference type="InterPro" id="IPR011333">
    <property type="entry name" value="SKP1/BTB/POZ_sf"/>
</dbReference>
<dbReference type="SMART" id="SM00225">
    <property type="entry name" value="BTB"/>
    <property type="match status" value="1"/>
</dbReference>
<dbReference type="OrthoDB" id="624345at2759"/>
<comment type="pathway">
    <text evidence="1">Protein modification; protein ubiquitination.</text>
</comment>
<keyword evidence="2" id="KW-0833">Ubl conjugation pathway</keyword>
<evidence type="ECO:0000259" key="6">
    <source>
        <dbReference type="PROSITE" id="PS51649"/>
    </source>
</evidence>
<dbReference type="PROSITE" id="PS51649">
    <property type="entry name" value="NPH3"/>
    <property type="match status" value="1"/>
</dbReference>
<dbReference type="PROSITE" id="PS50097">
    <property type="entry name" value="BTB"/>
    <property type="match status" value="1"/>
</dbReference>
<feature type="compositionally biased region" description="Polar residues" evidence="4">
    <location>
        <begin position="172"/>
        <end position="184"/>
    </location>
</feature>
<dbReference type="SUPFAM" id="SSF54695">
    <property type="entry name" value="POZ domain"/>
    <property type="match status" value="1"/>
</dbReference>
<dbReference type="UniPathway" id="UPA00143"/>
<dbReference type="PANTHER" id="PTHR32370">
    <property type="entry name" value="OS12G0117600 PROTEIN"/>
    <property type="match status" value="1"/>
</dbReference>
<dbReference type="Pfam" id="PF03000">
    <property type="entry name" value="NPH3"/>
    <property type="match status" value="1"/>
</dbReference>
<dbReference type="InterPro" id="IPR027356">
    <property type="entry name" value="NPH3_dom"/>
</dbReference>
<dbReference type="AlphaFoldDB" id="A0A6P6SBA8"/>
<gene>
    <name evidence="8" type="primary">LOC113689883</name>
</gene>
<evidence type="ECO:0000313" key="8">
    <source>
        <dbReference type="RefSeq" id="XP_027063483.2"/>
    </source>
</evidence>
<dbReference type="GeneID" id="113689883"/>
<reference evidence="8" key="2">
    <citation type="submission" date="2025-08" db="UniProtKB">
        <authorList>
            <consortium name="RefSeq"/>
        </authorList>
    </citation>
    <scope>IDENTIFICATION</scope>
    <source>
        <tissue evidence="8">Leaves</tissue>
    </source>
</reference>
<evidence type="ECO:0000256" key="1">
    <source>
        <dbReference type="ARBA" id="ARBA00004906"/>
    </source>
</evidence>
<keyword evidence="7" id="KW-1185">Reference proteome</keyword>
<dbReference type="RefSeq" id="XP_027063483.2">
    <property type="nucleotide sequence ID" value="XM_027207682.2"/>
</dbReference>
<organism evidence="7 8">
    <name type="scientific">Coffea arabica</name>
    <name type="common">Arabian coffee</name>
    <dbReference type="NCBI Taxonomy" id="13443"/>
    <lineage>
        <taxon>Eukaryota</taxon>
        <taxon>Viridiplantae</taxon>
        <taxon>Streptophyta</taxon>
        <taxon>Embryophyta</taxon>
        <taxon>Tracheophyta</taxon>
        <taxon>Spermatophyta</taxon>
        <taxon>Magnoliopsida</taxon>
        <taxon>eudicotyledons</taxon>
        <taxon>Gunneridae</taxon>
        <taxon>Pentapetalae</taxon>
        <taxon>asterids</taxon>
        <taxon>lamiids</taxon>
        <taxon>Gentianales</taxon>
        <taxon>Rubiaceae</taxon>
        <taxon>Ixoroideae</taxon>
        <taxon>Gardenieae complex</taxon>
        <taxon>Bertiereae - Coffeeae clade</taxon>
        <taxon>Coffeeae</taxon>
        <taxon>Coffea</taxon>
    </lineage>
</organism>
<comment type="similarity">
    <text evidence="3">Belongs to the NPH3 family.</text>
</comment>
<protein>
    <submittedName>
        <fullName evidence="8">BTB/POZ domain-containing protein At3g22104</fullName>
    </submittedName>
</protein>
<feature type="compositionally biased region" description="Low complexity" evidence="4">
    <location>
        <begin position="159"/>
        <end position="170"/>
    </location>
</feature>
<feature type="region of interest" description="Disordered" evidence="4">
    <location>
        <begin position="158"/>
        <end position="184"/>
    </location>
</feature>
<evidence type="ECO:0000256" key="3">
    <source>
        <dbReference type="PROSITE-ProRule" id="PRU00982"/>
    </source>
</evidence>
<evidence type="ECO:0000313" key="7">
    <source>
        <dbReference type="Proteomes" id="UP001652660"/>
    </source>
</evidence>
<dbReference type="InterPro" id="IPR043454">
    <property type="entry name" value="NPH3/RPT2-like"/>
</dbReference>
<evidence type="ECO:0000256" key="4">
    <source>
        <dbReference type="SAM" id="MobiDB-lite"/>
    </source>
</evidence>
<name>A0A6P6SBA8_COFAR</name>
<reference evidence="7" key="1">
    <citation type="journal article" date="2025" name="Foods">
        <title>Unveiling the Microbial Signatures of Arabica Coffee Cherries: Insights into Ripeness Specific Diversity, Functional Traits, and Implications for Quality and Safety.</title>
        <authorList>
            <consortium name="RefSeq"/>
            <person name="Tenea G.N."/>
            <person name="Cifuentes V."/>
            <person name="Reyes P."/>
            <person name="Cevallos-Vallejos M."/>
        </authorList>
    </citation>
    <scope>NUCLEOTIDE SEQUENCE [LARGE SCALE GENOMIC DNA]</scope>
</reference>
<dbReference type="Pfam" id="PF00651">
    <property type="entry name" value="BTB"/>
    <property type="match status" value="1"/>
</dbReference>
<evidence type="ECO:0000256" key="2">
    <source>
        <dbReference type="ARBA" id="ARBA00022786"/>
    </source>
</evidence>
<dbReference type="Proteomes" id="UP001652660">
    <property type="component" value="Chromosome 5c"/>
</dbReference>
<dbReference type="Gene3D" id="3.30.710.10">
    <property type="entry name" value="Potassium Channel Kv1.1, Chain A"/>
    <property type="match status" value="1"/>
</dbReference>
<sequence>MDVSCDLEVDVNGEEVFMVDKKVVSFYSGRINKLFSKSKGLSRTLKVIFNDFPGGAESFELMTRFCYNKGKIDISPVNVSTLYCVAHFMEMKGSDSGNPNLLEQTEKSLEEVRYWTWSELLLAVRQCQDLQPVATTSGVLKKYMDSLSGRIACSGAELSPCPSTSSPESSGFRLSSDTRSTESLKNSSFKGTWWFEDFVALDPSLIEMLVKSMLSKNVDHSIVSKFLFYYQKSRFAAVATSEEKCKITEAVVQMLHTLDPALVSFKSLFGLLRIALNVNKSKCCRNQLETLIGSQLDQATLDNLLIPSPAGTKYLYDVNLVLRLVKSFIGKGACCLPLTRLRKVATLMDLYVAEVAPDPCLKSSKFLALIKALPDSTRMSYDGIYSAIDIYLEVHSGLSEEEKLTVCSGLNYEKLSSEACSHLTKNKRFPSRSAVQALISQKCKLKSLLHETNRPCSFTESPSSLVEAKGKAKKDESCQQIVLYAGKLDISTENERLRAHLQGMQWRVLELEKVCRKMQIQMAKMMRSKLSAQSNAKSLPRLCS</sequence>
<feature type="domain" description="NPH3" evidence="6">
    <location>
        <begin position="192"/>
        <end position="444"/>
    </location>
</feature>
<dbReference type="GO" id="GO:0016567">
    <property type="term" value="P:protein ubiquitination"/>
    <property type="evidence" value="ECO:0007669"/>
    <property type="project" value="UniProtKB-UniPathway"/>
</dbReference>
<proteinExistence type="inferred from homology"/>